<comment type="caution">
    <text evidence="1">The sequence shown here is derived from an EMBL/GenBank/DDBJ whole genome shotgun (WGS) entry which is preliminary data.</text>
</comment>
<reference evidence="1 2" key="1">
    <citation type="journal article" date="2024" name="G3 (Bethesda)">
        <title>Genome assembly of Hibiscus sabdariffa L. provides insights into metabolisms of medicinal natural products.</title>
        <authorList>
            <person name="Kim T."/>
        </authorList>
    </citation>
    <scope>NUCLEOTIDE SEQUENCE [LARGE SCALE GENOMIC DNA]</scope>
    <source>
        <strain evidence="1">TK-2024</strain>
        <tissue evidence="1">Old leaves</tissue>
    </source>
</reference>
<protein>
    <submittedName>
        <fullName evidence="1">Uncharacterized protein</fullName>
    </submittedName>
</protein>
<proteinExistence type="predicted"/>
<name>A0ABR2QAB4_9ROSI</name>
<sequence length="115" mass="12811">MFLQSATYGSSSILTCPYSHQLQHSYILKKFINTLSTEKCTIYLKLKQRVLRSANKKGHIVEGFHFTIEAGSSVSSSAVEESSSPNCEASSPRNKRLIKCLQRPRAVDLFDPSQG</sequence>
<keyword evidence="2" id="KW-1185">Reference proteome</keyword>
<evidence type="ECO:0000313" key="2">
    <source>
        <dbReference type="Proteomes" id="UP001396334"/>
    </source>
</evidence>
<organism evidence="1 2">
    <name type="scientific">Hibiscus sabdariffa</name>
    <name type="common">roselle</name>
    <dbReference type="NCBI Taxonomy" id="183260"/>
    <lineage>
        <taxon>Eukaryota</taxon>
        <taxon>Viridiplantae</taxon>
        <taxon>Streptophyta</taxon>
        <taxon>Embryophyta</taxon>
        <taxon>Tracheophyta</taxon>
        <taxon>Spermatophyta</taxon>
        <taxon>Magnoliopsida</taxon>
        <taxon>eudicotyledons</taxon>
        <taxon>Gunneridae</taxon>
        <taxon>Pentapetalae</taxon>
        <taxon>rosids</taxon>
        <taxon>malvids</taxon>
        <taxon>Malvales</taxon>
        <taxon>Malvaceae</taxon>
        <taxon>Malvoideae</taxon>
        <taxon>Hibiscus</taxon>
    </lineage>
</organism>
<dbReference type="Proteomes" id="UP001396334">
    <property type="component" value="Unassembled WGS sequence"/>
</dbReference>
<accession>A0ABR2QAB4</accession>
<evidence type="ECO:0000313" key="1">
    <source>
        <dbReference type="EMBL" id="KAK8997440.1"/>
    </source>
</evidence>
<gene>
    <name evidence="1" type="ORF">V6N11_020918</name>
</gene>
<dbReference type="EMBL" id="JBBPBN010000043">
    <property type="protein sequence ID" value="KAK8997440.1"/>
    <property type="molecule type" value="Genomic_DNA"/>
</dbReference>